<keyword evidence="1" id="KW-0808">Transferase</keyword>
<keyword evidence="7" id="KW-1133">Transmembrane helix</keyword>
<dbReference type="GO" id="GO:0075523">
    <property type="term" value="P:viral translational frameshifting"/>
    <property type="evidence" value="ECO:0007669"/>
    <property type="project" value="UniProtKB-KW"/>
</dbReference>
<keyword evidence="3" id="KW-0688">Ribosomal frameshifting</keyword>
<dbReference type="PROSITE" id="PS51657">
    <property type="entry name" value="PSRV_HELICASE"/>
    <property type="match status" value="1"/>
</dbReference>
<evidence type="ECO:0000313" key="11">
    <source>
        <dbReference type="EMBL" id="AGL80630.1"/>
    </source>
</evidence>
<dbReference type="InterPro" id="IPR005123">
    <property type="entry name" value="Oxoglu/Fe-dep_dioxygenase_dom"/>
</dbReference>
<name>W8CQ09_9CLOS</name>
<dbReference type="GO" id="GO:0016556">
    <property type="term" value="P:mRNA modification"/>
    <property type="evidence" value="ECO:0007669"/>
    <property type="project" value="InterPro"/>
</dbReference>
<evidence type="ECO:0000256" key="4">
    <source>
        <dbReference type="ARBA" id="ARBA00022801"/>
    </source>
</evidence>
<feature type="domain" description="(+)RNA virus helicase C-terminal" evidence="9">
    <location>
        <begin position="2014"/>
        <end position="2344"/>
    </location>
</feature>
<keyword evidence="2" id="KW-0547">Nucleotide-binding</keyword>
<dbReference type="Gene3D" id="3.40.50.300">
    <property type="entry name" value="P-loop containing nucleotide triphosphate hydrolases"/>
    <property type="match status" value="2"/>
</dbReference>
<feature type="transmembrane region" description="Helical" evidence="7">
    <location>
        <begin position="1490"/>
        <end position="1512"/>
    </location>
</feature>
<feature type="compositionally biased region" description="Polar residues" evidence="6">
    <location>
        <begin position="1685"/>
        <end position="1696"/>
    </location>
</feature>
<feature type="compositionally biased region" description="Low complexity" evidence="6">
    <location>
        <begin position="447"/>
        <end position="461"/>
    </location>
</feature>
<feature type="domain" description="Fe2OG dioxygenase" evidence="8">
    <location>
        <begin position="343"/>
        <end position="434"/>
    </location>
</feature>
<evidence type="ECO:0000256" key="5">
    <source>
        <dbReference type="ARBA" id="ARBA00022840"/>
    </source>
</evidence>
<dbReference type="SUPFAM" id="SSF52540">
    <property type="entry name" value="P-loop containing nucleoside triphosphate hydrolases"/>
    <property type="match status" value="1"/>
</dbReference>
<dbReference type="GO" id="GO:0003723">
    <property type="term" value="F:RNA binding"/>
    <property type="evidence" value="ECO:0007669"/>
    <property type="project" value="InterPro"/>
</dbReference>
<evidence type="ECO:0000256" key="6">
    <source>
        <dbReference type="SAM" id="MobiDB-lite"/>
    </source>
</evidence>
<feature type="region of interest" description="Disordered" evidence="6">
    <location>
        <begin position="51"/>
        <end position="104"/>
    </location>
</feature>
<feature type="transmembrane region" description="Helical" evidence="7">
    <location>
        <begin position="1443"/>
        <end position="1461"/>
    </location>
</feature>
<dbReference type="Pfam" id="PF01660">
    <property type="entry name" value="Vmethyltransf"/>
    <property type="match status" value="1"/>
</dbReference>
<feature type="region of interest" description="Disordered" evidence="6">
    <location>
        <begin position="119"/>
        <end position="153"/>
    </location>
</feature>
<feature type="compositionally biased region" description="Polar residues" evidence="6">
    <location>
        <begin position="434"/>
        <end position="446"/>
    </location>
</feature>
<evidence type="ECO:0000256" key="1">
    <source>
        <dbReference type="ARBA" id="ARBA00022679"/>
    </source>
</evidence>
<keyword evidence="5" id="KW-0067">ATP-binding</keyword>
<evidence type="ECO:0000259" key="10">
    <source>
        <dbReference type="PROSITE" id="PS51743"/>
    </source>
</evidence>
<evidence type="ECO:0000259" key="8">
    <source>
        <dbReference type="PROSITE" id="PS51471"/>
    </source>
</evidence>
<evidence type="ECO:0000256" key="2">
    <source>
        <dbReference type="ARBA" id="ARBA00022741"/>
    </source>
</evidence>
<feature type="region of interest" description="Disordered" evidence="6">
    <location>
        <begin position="434"/>
        <end position="475"/>
    </location>
</feature>
<dbReference type="InterPro" id="IPR002588">
    <property type="entry name" value="Alphavirus-like_MT_dom"/>
</dbReference>
<proteinExistence type="predicted"/>
<feature type="compositionally biased region" description="Polar residues" evidence="6">
    <location>
        <begin position="92"/>
        <end position="104"/>
    </location>
</feature>
<keyword evidence="4" id="KW-0378">Hydrolase</keyword>
<keyword evidence="7" id="KW-0812">Transmembrane</keyword>
<dbReference type="EMBL" id="KC590347">
    <property type="protein sequence ID" value="AGL80630.1"/>
    <property type="molecule type" value="Genomic_RNA"/>
</dbReference>
<dbReference type="InterPro" id="IPR027417">
    <property type="entry name" value="P-loop_NTPase"/>
</dbReference>
<dbReference type="PROSITE" id="PS51471">
    <property type="entry name" value="FE2OG_OXY"/>
    <property type="match status" value="1"/>
</dbReference>
<dbReference type="Gene3D" id="2.60.120.590">
    <property type="entry name" value="Alpha-ketoglutarate-dependent dioxygenase AlkB-like"/>
    <property type="match status" value="1"/>
</dbReference>
<feature type="compositionally biased region" description="Polar residues" evidence="6">
    <location>
        <begin position="135"/>
        <end position="145"/>
    </location>
</feature>
<dbReference type="GO" id="GO:0006396">
    <property type="term" value="P:RNA processing"/>
    <property type="evidence" value="ECO:0007669"/>
    <property type="project" value="InterPro"/>
</dbReference>
<dbReference type="GO" id="GO:0016787">
    <property type="term" value="F:hydrolase activity"/>
    <property type="evidence" value="ECO:0007669"/>
    <property type="project" value="UniProtKB-KW"/>
</dbReference>
<keyword evidence="7" id="KW-0472">Membrane</keyword>
<dbReference type="Pfam" id="PF03171">
    <property type="entry name" value="2OG-FeII_Oxy"/>
    <property type="match status" value="1"/>
</dbReference>
<feature type="compositionally biased region" description="Polar residues" evidence="6">
    <location>
        <begin position="1663"/>
        <end position="1678"/>
    </location>
</feature>
<dbReference type="SUPFAM" id="SSF51197">
    <property type="entry name" value="Clavaminate synthase-like"/>
    <property type="match status" value="1"/>
</dbReference>
<dbReference type="Pfam" id="PF01443">
    <property type="entry name" value="Viral_helicase1"/>
    <property type="match status" value="1"/>
</dbReference>
<evidence type="ECO:0000256" key="3">
    <source>
        <dbReference type="ARBA" id="ARBA00022758"/>
    </source>
</evidence>
<organism evidence="11">
    <name type="scientific">Plum bark necrosis stem pitting-associated virus</name>
    <dbReference type="NCBI Taxonomy" id="675077"/>
    <lineage>
        <taxon>Viruses</taxon>
        <taxon>Riboviria</taxon>
        <taxon>Orthornavirae</taxon>
        <taxon>Kitrinoviricota</taxon>
        <taxon>Alsuviricetes</taxon>
        <taxon>Martellivirales</taxon>
        <taxon>Closteroviridae</taxon>
        <taxon>Ampelovirus</taxon>
        <taxon>Ampelovirus pruni</taxon>
    </lineage>
</organism>
<feature type="region of interest" description="Disordered" evidence="6">
    <location>
        <begin position="1630"/>
        <end position="1708"/>
    </location>
</feature>
<reference evidence="11" key="1">
    <citation type="journal article" date="2014" name="Phytopathology">
        <title>Characterization by deep sequencing of divergent plum bark necrosis stem pitting-associated virus (PBNSPaV) isolates and development of a broad-spectrum PBNSPaV detection assay.</title>
        <authorList>
            <person name="Marais A."/>
            <person name="Faure C."/>
            <person name="Couture C."/>
            <person name="Bergey B."/>
            <person name="Gentit P."/>
            <person name="Candresse T."/>
        </authorList>
    </citation>
    <scope>NUCLEOTIDE SEQUENCE</scope>
    <source>
        <strain evidence="11">Nanjing</strain>
    </source>
</reference>
<dbReference type="GO" id="GO:0005524">
    <property type="term" value="F:ATP binding"/>
    <property type="evidence" value="ECO:0007669"/>
    <property type="project" value="UniProtKB-KW"/>
</dbReference>
<dbReference type="InterPro" id="IPR027351">
    <property type="entry name" value="(+)RNA_virus_helicase_core_dom"/>
</dbReference>
<feature type="compositionally biased region" description="Low complexity" evidence="6">
    <location>
        <begin position="121"/>
        <end position="134"/>
    </location>
</feature>
<evidence type="ECO:0000256" key="7">
    <source>
        <dbReference type="SAM" id="Phobius"/>
    </source>
</evidence>
<protein>
    <submittedName>
        <fullName evidence="11">Polyprotein</fullName>
    </submittedName>
</protein>
<evidence type="ECO:0000259" key="9">
    <source>
        <dbReference type="PROSITE" id="PS51657"/>
    </source>
</evidence>
<feature type="compositionally biased region" description="Basic and acidic residues" evidence="6">
    <location>
        <begin position="1644"/>
        <end position="1662"/>
    </location>
</feature>
<sequence>MKKSKPSLGNKAFVPKTSLGKKELARVNNLSPPSLSFTTLAARYCPPPLPKISKTENTGGSKLAGGHPSAVASASKHAMGAPRRPTFPKTGASKTPRSAVHTSGVNAQVPAPRLLARSRQGPLLPTPTTGRLPTVSSPSRVNRSPTFPHPVTGIPLPASPRIITHKDKKIFIPKREVLDLNEAISLLKTSPSGKSSSALFGKRWSSLSSDDGLDYNPLFHPTGSPVVSTCSSQQVEDVATFTTVDPVDCCKRVSTYAEVAATQQMATKEQAYTCACGMRFVVRKLDKVLLPRMAFKDRLKNRKATFFSRDFSSYRYVGGNHRSNGWNSRLDGLLLDMGFQPEDFDHCLCQNYDDGAVIPEHADDEGCYDSDVKVLTLNALGSALFSLSCQDGRVRMSLNPGEYFLMPAGCQCSHKHGVKSTSAGRVSLTFRNSKNLKTKSPTNTTAVSGSVGSPSHSSVSPKVARSPSKRSSPSGITYFKDGRDVACTLNEKVKEILPLSMERKMNVDADKRPKFSIPILQGFVDDGVRRNSIGTFGKKFFLLNDSRMICVVDKDTQYMCSIPQNVWFWGLRAGENQHRWMKRVDDRLIFLAAGNQFPTLVEILRADPAHRLIGHGNVSFYDDFYKGTTLGRRGYCWVNPVLEAGVAFSDLPNLSHVPKSYVTAHVKDAKFVLRGKYLHFDMKGKSGVGASATPVGAAEIEPTFDLSKIDSLGSDMVLNRVLDTIASRPVFKEGSSVMVTLDNILSNYINNSLKLKQSSHIVLNQFLTDEERDMLAKIFGGVHMEFKQQWRGSHSFLNSMRAVLNHLIHMEYHCFKISSIGGNFGGHLLYGPSDVHICCPLMETRDGQRFWKTFHDSFSAVHQMKKGDIVDAKKFMRVLTNSICYRPCGQCDVPSSIITMVDVYDIPLSSLLDAMEKKGAVIAKVAFMFCPELTESDGACSYPGAGVTVSRAGDVLTYHVGDSGESYIHSFSTLASYACTERIVSKQRLLYSVELSGCYGPYVLFTVAITSDVMTKATTSRSFPAWRRDKTLIKYVKYDGVRHHINSIYVDRDFSTRMLLYMSNVAASFEDKTLEYAISALRSHKTTMVVGSRLIHSKVELPNDAVVEIAASFTKEAVKRRHLNRKSLSSGSLWSLLIDFLQFPIRWLKENVRSLLEKLDFLRDWLHLRDLSKGSCSYIEDAPDTIYLELKSCSDDFCKLNVAAVCEVMDYSRAALIQKLDQEISEIDPDHAVDEPSTQKNLQRKPGLYGGGQSSWFDFLLYKGRDEEVDSFYKKLWRLLRKISRLVSKVFSSSITSSCLSWAKTIVLSCTSLLTSCWSLLSLKKKVEVQVAKPHSNASIVGCGNLFSSLLKNCESFMRGVGNSIAGNPFARLLGSVLSHHFSKFTSNFSNLSEKFTSMRSDFAVMAKSYGVSDFDSWVVEKSRKSTLAEVKRLFTSVLTSRLAFIPPALLLAIPMINLALKHKEGLKKFGDRAVIVGCKTMSTVFKAKYLVSGFMLNCCSNIPLVGLVGFMHKNAVLEGMVLNKLARAAVSSKWSMSLLLQVLAVLPLQNTVDFVEDLTSTDKPTSKSVDLHVNVASLDGDKAYLAMIKNLRDGFDKHSGKKGINVSPPSAALAESDVAVPVFNPNVPDFVPDSTPRPVNSEVSEKVLKDGDLKVRGKTEVPRSTQTADSKTGTSAVPTPVVSEGTQAQKSTSHISRPPPVNRSDDSWSHVAAKGVLDFVAQGSRDSREFANQGIPKCHIELIDVPKPQEIKKDVVPLDAPVNNSFVAPSTSPLAITHDSQVAKEVDSKVNASEKIAVGDISNNMGVVYFSEQEEDIIDEFLHRPTEQFVGHDDDDEVSVVSSFLDDSSSFSSSDVFYADTNVVAYKPKDDFLPELLRCSGLSCFLSNNLLESLRVAVTFTRKVDLPTDKCEILEWMAYEARDLWGILDTVRNIEVGGFVGKGTRSKTFSIKNLSTNIMVTCYTNLSELDRQLDQDDKLRQTKLVYCFGSSKMKDSLTSVLPGDFPCFDLACDSPCYGYMKLLAVKNHLWEIVVRRHVGFPIEYVNAVPGAGKTFAILKKIESATEPLLVLSSTRANKVEISGKVPKHLLKIVRVRTVDSALINFDNSPTFTNCEMLVDECYLPHAGLLQAIFSLYRPTKVAMYGDRHQIPFIPRTEGFVCTRAEHQIDESKYTEVLKTYRCPADICFWMNHVAKAPEKIYSGLVTTYNKVLRSVVKIPSAVISTQMLAGIDAILTFTQSDKEMANKFVAGAKGSNKFKIHISTIHEAQGKTFGNVLIFRGRQAEDDVYKSLPHRLVGLTRHTKSLKYIVHPAKTSDALSKDIDNIQKAKDYVLSSFLIEQCS</sequence>
<feature type="domain" description="Alphavirus-like MT" evidence="10">
    <location>
        <begin position="785"/>
        <end position="978"/>
    </location>
</feature>
<dbReference type="GO" id="GO:0008174">
    <property type="term" value="F:mRNA methyltransferase activity"/>
    <property type="evidence" value="ECO:0007669"/>
    <property type="project" value="UniProtKB-UniRule"/>
</dbReference>
<dbReference type="InterPro" id="IPR044861">
    <property type="entry name" value="IPNS-like_FE2OG_OXY"/>
</dbReference>
<dbReference type="InterPro" id="IPR037151">
    <property type="entry name" value="AlkB-like_sf"/>
</dbReference>
<accession>W8CQ09</accession>
<dbReference type="PROSITE" id="PS51743">
    <property type="entry name" value="ALPHAVIRUS_MT"/>
    <property type="match status" value="1"/>
</dbReference>